<dbReference type="CDD" id="cd12797">
    <property type="entry name" value="M23_peptidase"/>
    <property type="match status" value="1"/>
</dbReference>
<feature type="region of interest" description="Disordered" evidence="2">
    <location>
        <begin position="165"/>
        <end position="197"/>
    </location>
</feature>
<dbReference type="PANTHER" id="PTHR21666">
    <property type="entry name" value="PEPTIDASE-RELATED"/>
    <property type="match status" value="1"/>
</dbReference>
<organism evidence="5 6">
    <name type="scientific">Paremcibacter congregatus</name>
    <dbReference type="NCBI Taxonomy" id="2043170"/>
    <lineage>
        <taxon>Bacteria</taxon>
        <taxon>Pseudomonadati</taxon>
        <taxon>Pseudomonadota</taxon>
        <taxon>Alphaproteobacteria</taxon>
        <taxon>Emcibacterales</taxon>
        <taxon>Emcibacteraceae</taxon>
        <taxon>Paremcibacter</taxon>
    </lineage>
</organism>
<feature type="compositionally biased region" description="Polar residues" evidence="2">
    <location>
        <begin position="170"/>
        <end position="179"/>
    </location>
</feature>
<evidence type="ECO:0000256" key="1">
    <source>
        <dbReference type="ARBA" id="ARBA00038420"/>
    </source>
</evidence>
<dbReference type="GO" id="GO:0004222">
    <property type="term" value="F:metalloendopeptidase activity"/>
    <property type="evidence" value="ECO:0007669"/>
    <property type="project" value="TreeGrafter"/>
</dbReference>
<dbReference type="InterPro" id="IPR011055">
    <property type="entry name" value="Dup_hybrid_motif"/>
</dbReference>
<dbReference type="EMBL" id="PDEM01000031">
    <property type="protein sequence ID" value="PHZ83684.1"/>
    <property type="molecule type" value="Genomic_DNA"/>
</dbReference>
<gene>
    <name evidence="5" type="ORF">CRD36_15010</name>
</gene>
<comment type="similarity">
    <text evidence="1">Belongs to the E.coli NlpD/Haemophilus LppB family.</text>
</comment>
<reference evidence="5 6" key="1">
    <citation type="submission" date="2017-10" db="EMBL/GenBank/DDBJ databases">
        <title>Frigbacter circumglobatus gen. nov. sp. nov., isolated from sediment cultured in situ.</title>
        <authorList>
            <person name="Zhao Z."/>
        </authorList>
    </citation>
    <scope>NUCLEOTIDE SEQUENCE [LARGE SCALE GENOMIC DNA]</scope>
    <source>
        <strain evidence="5 6">ZYL</strain>
    </source>
</reference>
<feature type="domain" description="LysM" evidence="4">
    <location>
        <begin position="123"/>
        <end position="167"/>
    </location>
</feature>
<keyword evidence="6" id="KW-1185">Reference proteome</keyword>
<feature type="chain" id="PRO_5013774409" evidence="3">
    <location>
        <begin position="21"/>
        <end position="318"/>
    </location>
</feature>
<dbReference type="Gene3D" id="3.10.350.10">
    <property type="entry name" value="LysM domain"/>
    <property type="match status" value="2"/>
</dbReference>
<keyword evidence="3" id="KW-0732">Signal</keyword>
<name>A0A2G4YMX5_9PROT</name>
<feature type="domain" description="LysM" evidence="4">
    <location>
        <begin position="75"/>
        <end position="119"/>
    </location>
</feature>
<dbReference type="InterPro" id="IPR016047">
    <property type="entry name" value="M23ase_b-sheet_dom"/>
</dbReference>
<sequence length="318" mass="34402">MVSIFCKILTLLMISSLLSACQEGHSFSSRYHYGAPVGSTAANSPYPVPVPRDKPRRKVVRAAPPEKSPVSVQSGAITVRKGDTIYALARRHNVTVRAIIKGNALKPPYLLYPGQKLKSPAKGRHKVIKGDTIYSLSRRYQVDMTQLARLNQLQRPYTLAIGQTLKVPGTGTQQGPKSSAQKKHASTPPPPRSGKGFLWPVKGRLLSSFGAKAKGYHNDGINIAANSGSYIQSAESGVVVHAGRKIKGYGNLILIRHSNGWVTAYAHCSNILVTVGQKVKRGQAIARVGRTGGVSRPQLHFEMRKGAQAVNPVKYLVS</sequence>
<dbReference type="Proteomes" id="UP000229730">
    <property type="component" value="Unassembled WGS sequence"/>
</dbReference>
<dbReference type="Pfam" id="PF01551">
    <property type="entry name" value="Peptidase_M23"/>
    <property type="match status" value="1"/>
</dbReference>
<dbReference type="InterPro" id="IPR036779">
    <property type="entry name" value="LysM_dom_sf"/>
</dbReference>
<evidence type="ECO:0000259" key="4">
    <source>
        <dbReference type="PROSITE" id="PS51782"/>
    </source>
</evidence>
<dbReference type="InterPro" id="IPR018392">
    <property type="entry name" value="LysM"/>
</dbReference>
<proteinExistence type="inferred from homology"/>
<dbReference type="PANTHER" id="PTHR21666:SF263">
    <property type="entry name" value="MUREIN HYDROLASE ACTIVATOR NLPD"/>
    <property type="match status" value="1"/>
</dbReference>
<feature type="signal peptide" evidence="3">
    <location>
        <begin position="1"/>
        <end position="20"/>
    </location>
</feature>
<dbReference type="AlphaFoldDB" id="A0A2G4YMX5"/>
<accession>A0A2G4YMX5</accession>
<dbReference type="InterPro" id="IPR050570">
    <property type="entry name" value="Cell_wall_metabolism_enzyme"/>
</dbReference>
<evidence type="ECO:0000256" key="2">
    <source>
        <dbReference type="SAM" id="MobiDB-lite"/>
    </source>
</evidence>
<dbReference type="FunCoup" id="A0A2G4YMX5">
    <property type="interactions" value="111"/>
</dbReference>
<evidence type="ECO:0000313" key="6">
    <source>
        <dbReference type="Proteomes" id="UP000229730"/>
    </source>
</evidence>
<dbReference type="SMART" id="SM00257">
    <property type="entry name" value="LysM"/>
    <property type="match status" value="2"/>
</dbReference>
<dbReference type="InParanoid" id="A0A2G4YMX5"/>
<dbReference type="Gene3D" id="2.70.70.10">
    <property type="entry name" value="Glucose Permease (Domain IIA)"/>
    <property type="match status" value="1"/>
</dbReference>
<dbReference type="OrthoDB" id="9795421at2"/>
<comment type="caution">
    <text evidence="5">The sequence shown here is derived from an EMBL/GenBank/DDBJ whole genome shotgun (WGS) entry which is preliminary data.</text>
</comment>
<dbReference type="CDD" id="cd00118">
    <property type="entry name" value="LysM"/>
    <property type="match status" value="2"/>
</dbReference>
<dbReference type="PROSITE" id="PS51782">
    <property type="entry name" value="LYSM"/>
    <property type="match status" value="2"/>
</dbReference>
<evidence type="ECO:0000256" key="3">
    <source>
        <dbReference type="SAM" id="SignalP"/>
    </source>
</evidence>
<protein>
    <submittedName>
        <fullName evidence="5">Peptidase M23</fullName>
    </submittedName>
</protein>
<dbReference type="Pfam" id="PF01476">
    <property type="entry name" value="LysM"/>
    <property type="match status" value="2"/>
</dbReference>
<evidence type="ECO:0000313" key="5">
    <source>
        <dbReference type="EMBL" id="PHZ83684.1"/>
    </source>
</evidence>
<dbReference type="SUPFAM" id="SSF51261">
    <property type="entry name" value="Duplicated hybrid motif"/>
    <property type="match status" value="1"/>
</dbReference>
<dbReference type="PROSITE" id="PS51257">
    <property type="entry name" value="PROKAR_LIPOPROTEIN"/>
    <property type="match status" value="1"/>
</dbReference>